<dbReference type="EMBL" id="JAYKXP010000002">
    <property type="protein sequence ID" value="KAK7060843.1"/>
    <property type="molecule type" value="Genomic_DNA"/>
</dbReference>
<accession>A0AAW0E6G6</accession>
<feature type="region of interest" description="Disordered" evidence="1">
    <location>
        <begin position="260"/>
        <end position="319"/>
    </location>
</feature>
<dbReference type="Proteomes" id="UP001383192">
    <property type="component" value="Unassembled WGS sequence"/>
</dbReference>
<organism evidence="2 3">
    <name type="scientific">Paramarasmius palmivorus</name>
    <dbReference type="NCBI Taxonomy" id="297713"/>
    <lineage>
        <taxon>Eukaryota</taxon>
        <taxon>Fungi</taxon>
        <taxon>Dikarya</taxon>
        <taxon>Basidiomycota</taxon>
        <taxon>Agaricomycotina</taxon>
        <taxon>Agaricomycetes</taxon>
        <taxon>Agaricomycetidae</taxon>
        <taxon>Agaricales</taxon>
        <taxon>Marasmiineae</taxon>
        <taxon>Marasmiaceae</taxon>
        <taxon>Paramarasmius</taxon>
    </lineage>
</organism>
<dbReference type="AlphaFoldDB" id="A0AAW0E6G6"/>
<feature type="compositionally biased region" description="Polar residues" evidence="1">
    <location>
        <begin position="74"/>
        <end position="98"/>
    </location>
</feature>
<keyword evidence="3" id="KW-1185">Reference proteome</keyword>
<sequence length="356" mass="38728">MFRTSSPYSSFFMSGFSYNEEEDFEPDFRRRGSLPTDGSSSAKAPIRRGRKTDQERSFLSLDLAESVSGYSFPAPTSSAPALRSHTSNASLRSVNRTVPSPKPAPSSSLPSLPTPSSSRTPSRLPTIPSVSDVTSLPSEPISPAPSSTLLPSSPSVKIIAPKPKALSIISPAPKLAQRTNSTRTTSTVSTRYRRTRRSDALARLEGRGAKRNFMSMSDDEEEEDESFLDIAQEMSPRRGSISSKWRSSFFGFGDENAAPAPSINHRHSHSSPLPTPSALDFSAIEKPAKVDVPTSAVSPTESRLSFFSSSPSKSGRRRSRTLIFPLTSFIDLTKGADSDDKRDSGRWRSFIEIASL</sequence>
<evidence type="ECO:0000256" key="1">
    <source>
        <dbReference type="SAM" id="MobiDB-lite"/>
    </source>
</evidence>
<feature type="region of interest" description="Disordered" evidence="1">
    <location>
        <begin position="170"/>
        <end position="224"/>
    </location>
</feature>
<evidence type="ECO:0000313" key="3">
    <source>
        <dbReference type="Proteomes" id="UP001383192"/>
    </source>
</evidence>
<evidence type="ECO:0000313" key="2">
    <source>
        <dbReference type="EMBL" id="KAK7060843.1"/>
    </source>
</evidence>
<gene>
    <name evidence="2" type="ORF">VNI00_000576</name>
</gene>
<name>A0AAW0E6G6_9AGAR</name>
<reference evidence="2 3" key="1">
    <citation type="submission" date="2024-01" db="EMBL/GenBank/DDBJ databases">
        <title>A draft genome for a cacao thread blight-causing isolate of Paramarasmius palmivorus.</title>
        <authorList>
            <person name="Baruah I.K."/>
            <person name="Bukari Y."/>
            <person name="Amoako-Attah I."/>
            <person name="Meinhardt L.W."/>
            <person name="Bailey B.A."/>
            <person name="Cohen S.P."/>
        </authorList>
    </citation>
    <scope>NUCLEOTIDE SEQUENCE [LARGE SCALE GENOMIC DNA]</scope>
    <source>
        <strain evidence="2 3">GH-12</strain>
    </source>
</reference>
<feature type="region of interest" description="Disordered" evidence="1">
    <location>
        <begin position="23"/>
        <end position="155"/>
    </location>
</feature>
<proteinExistence type="predicted"/>
<feature type="compositionally biased region" description="Basic and acidic residues" evidence="1">
    <location>
        <begin position="197"/>
        <end position="208"/>
    </location>
</feature>
<feature type="compositionally biased region" description="Low complexity" evidence="1">
    <location>
        <begin position="302"/>
        <end position="313"/>
    </location>
</feature>
<feature type="compositionally biased region" description="Low complexity" evidence="1">
    <location>
        <begin position="178"/>
        <end position="190"/>
    </location>
</feature>
<feature type="compositionally biased region" description="Low complexity" evidence="1">
    <location>
        <begin position="105"/>
        <end position="129"/>
    </location>
</feature>
<comment type="caution">
    <text evidence="2">The sequence shown here is derived from an EMBL/GenBank/DDBJ whole genome shotgun (WGS) entry which is preliminary data.</text>
</comment>
<feature type="compositionally biased region" description="Low complexity" evidence="1">
    <location>
        <begin position="144"/>
        <end position="155"/>
    </location>
</feature>
<protein>
    <submittedName>
        <fullName evidence="2">Uncharacterized protein</fullName>
    </submittedName>
</protein>